<dbReference type="InterPro" id="IPR000843">
    <property type="entry name" value="HTH_LacI"/>
</dbReference>
<dbReference type="EMBL" id="JADOTZ010000001">
    <property type="protein sequence ID" value="MBG6085029.1"/>
    <property type="molecule type" value="Genomic_DNA"/>
</dbReference>
<dbReference type="PANTHER" id="PTHR30146">
    <property type="entry name" value="LACI-RELATED TRANSCRIPTIONAL REPRESSOR"/>
    <property type="match status" value="1"/>
</dbReference>
<dbReference type="SUPFAM" id="SSF47413">
    <property type="entry name" value="lambda repressor-like DNA-binding domains"/>
    <property type="match status" value="1"/>
</dbReference>
<evidence type="ECO:0000256" key="2">
    <source>
        <dbReference type="ARBA" id="ARBA00023015"/>
    </source>
</evidence>
<dbReference type="SUPFAM" id="SSF53822">
    <property type="entry name" value="Periplasmic binding protein-like I"/>
    <property type="match status" value="1"/>
</dbReference>
<evidence type="ECO:0000256" key="1">
    <source>
        <dbReference type="ARBA" id="ARBA00022491"/>
    </source>
</evidence>
<comment type="caution">
    <text evidence="6">The sequence shown here is derived from an EMBL/GenBank/DDBJ whole genome shotgun (WGS) entry which is preliminary data.</text>
</comment>
<dbReference type="Pfam" id="PF00356">
    <property type="entry name" value="LacI"/>
    <property type="match status" value="1"/>
</dbReference>
<keyword evidence="7" id="KW-1185">Reference proteome</keyword>
<sequence>MTGNSSGRAVTMADVARTAGVSRAAVSFVLNERSDISIPDTTRERVLASAAQLGYRRNAAARALASQRSGLFGLVTEIVTSPFAADIITGAQRRTWEDERFLLIAPSEDDEAMESVAIEKLLEQRVEGVIIAASWHQAIRVPENAHQIPCVLVHCYDESGQLPSIVPDEESGGRAAARELLAAGHREIGHLTLPLGIPAQVGRLRGFADELSAASVPLPDRRIVAGDGTAESGYRGAAELLDGPNPPTALFCGNDRMAMGAYDAVKERGLRIPHEISIIGFDDQQALADSLRPGLTTVALPFEEMGAAGVRKLTELTAGSQKTSSHLALDCPLRQRSSVGFALH</sequence>
<keyword evidence="1" id="KW-0678">Repressor</keyword>
<dbReference type="Proteomes" id="UP000625033">
    <property type="component" value="Unassembled WGS sequence"/>
</dbReference>
<dbReference type="Gene3D" id="3.40.50.2300">
    <property type="match status" value="2"/>
</dbReference>
<dbReference type="CDD" id="cd01392">
    <property type="entry name" value="HTH_LacI"/>
    <property type="match status" value="1"/>
</dbReference>
<dbReference type="GO" id="GO:0000976">
    <property type="term" value="F:transcription cis-regulatory region binding"/>
    <property type="evidence" value="ECO:0007669"/>
    <property type="project" value="TreeGrafter"/>
</dbReference>
<dbReference type="InterPro" id="IPR028082">
    <property type="entry name" value="Peripla_BP_I"/>
</dbReference>
<reference evidence="6" key="1">
    <citation type="submission" date="2020-11" db="EMBL/GenBank/DDBJ databases">
        <title>Sequencing the genomes of 1000 actinobacteria strains.</title>
        <authorList>
            <person name="Klenk H.-P."/>
        </authorList>
    </citation>
    <scope>NUCLEOTIDE SEQUENCE</scope>
    <source>
        <strain evidence="6">DSM 26152</strain>
    </source>
</reference>
<organism evidence="6 7">
    <name type="scientific">Zhihengliuella flava</name>
    <dbReference type="NCBI Taxonomy" id="1285193"/>
    <lineage>
        <taxon>Bacteria</taxon>
        <taxon>Bacillati</taxon>
        <taxon>Actinomycetota</taxon>
        <taxon>Actinomycetes</taxon>
        <taxon>Micrococcales</taxon>
        <taxon>Micrococcaceae</taxon>
        <taxon>Zhihengliuella</taxon>
    </lineage>
</organism>
<name>A0A931D9W5_9MICC</name>
<dbReference type="Pfam" id="PF13377">
    <property type="entry name" value="Peripla_BP_3"/>
    <property type="match status" value="1"/>
</dbReference>
<evidence type="ECO:0000313" key="7">
    <source>
        <dbReference type="Proteomes" id="UP000625033"/>
    </source>
</evidence>
<gene>
    <name evidence="6" type="ORF">IW252_001796</name>
</gene>
<keyword evidence="2" id="KW-0805">Transcription regulation</keyword>
<dbReference type="AlphaFoldDB" id="A0A931D9W5"/>
<evidence type="ECO:0000256" key="4">
    <source>
        <dbReference type="ARBA" id="ARBA00023163"/>
    </source>
</evidence>
<keyword evidence="3" id="KW-0238">DNA-binding</keyword>
<dbReference type="InterPro" id="IPR010982">
    <property type="entry name" value="Lambda_DNA-bd_dom_sf"/>
</dbReference>
<protein>
    <submittedName>
        <fullName evidence="6">LacI family transcriptional regulator</fullName>
    </submittedName>
</protein>
<dbReference type="PROSITE" id="PS00356">
    <property type="entry name" value="HTH_LACI_1"/>
    <property type="match status" value="1"/>
</dbReference>
<dbReference type="RefSeq" id="WP_331271499.1">
    <property type="nucleotide sequence ID" value="NZ_JADOTZ010000001.1"/>
</dbReference>
<dbReference type="PANTHER" id="PTHR30146:SF148">
    <property type="entry name" value="HTH-TYPE TRANSCRIPTIONAL REPRESSOR PURR-RELATED"/>
    <property type="match status" value="1"/>
</dbReference>
<evidence type="ECO:0000313" key="6">
    <source>
        <dbReference type="EMBL" id="MBG6085029.1"/>
    </source>
</evidence>
<dbReference type="GO" id="GO:0003700">
    <property type="term" value="F:DNA-binding transcription factor activity"/>
    <property type="evidence" value="ECO:0007669"/>
    <property type="project" value="TreeGrafter"/>
</dbReference>
<dbReference type="CDD" id="cd06288">
    <property type="entry name" value="PBP1_sucrose_transcription_regulator"/>
    <property type="match status" value="1"/>
</dbReference>
<accession>A0A931D9W5</accession>
<feature type="domain" description="HTH lacI-type" evidence="5">
    <location>
        <begin position="10"/>
        <end position="66"/>
    </location>
</feature>
<dbReference type="Gene3D" id="1.10.260.40">
    <property type="entry name" value="lambda repressor-like DNA-binding domains"/>
    <property type="match status" value="1"/>
</dbReference>
<dbReference type="SMART" id="SM00354">
    <property type="entry name" value="HTH_LACI"/>
    <property type="match status" value="1"/>
</dbReference>
<dbReference type="InterPro" id="IPR046335">
    <property type="entry name" value="LacI/GalR-like_sensor"/>
</dbReference>
<proteinExistence type="predicted"/>
<dbReference type="PROSITE" id="PS50932">
    <property type="entry name" value="HTH_LACI_2"/>
    <property type="match status" value="1"/>
</dbReference>
<keyword evidence="4" id="KW-0804">Transcription</keyword>
<evidence type="ECO:0000259" key="5">
    <source>
        <dbReference type="PROSITE" id="PS50932"/>
    </source>
</evidence>
<evidence type="ECO:0000256" key="3">
    <source>
        <dbReference type="ARBA" id="ARBA00023125"/>
    </source>
</evidence>